<comment type="caution">
    <text evidence="4">The sequence shown here is derived from an EMBL/GenBank/DDBJ whole genome shotgun (WGS) entry which is preliminary data.</text>
</comment>
<reference evidence="4" key="1">
    <citation type="journal article" date="2020" name="Cell">
        <title>Large-Scale Comparative Analyses of Tick Genomes Elucidate Their Genetic Diversity and Vector Capacities.</title>
        <authorList>
            <consortium name="Tick Genome and Microbiome Consortium (TIGMIC)"/>
            <person name="Jia N."/>
            <person name="Wang J."/>
            <person name="Shi W."/>
            <person name="Du L."/>
            <person name="Sun Y."/>
            <person name="Zhan W."/>
            <person name="Jiang J.F."/>
            <person name="Wang Q."/>
            <person name="Zhang B."/>
            <person name="Ji P."/>
            <person name="Bell-Sakyi L."/>
            <person name="Cui X.M."/>
            <person name="Yuan T.T."/>
            <person name="Jiang B.G."/>
            <person name="Yang W.F."/>
            <person name="Lam T.T."/>
            <person name="Chang Q.C."/>
            <person name="Ding S.J."/>
            <person name="Wang X.J."/>
            <person name="Zhu J.G."/>
            <person name="Ruan X.D."/>
            <person name="Zhao L."/>
            <person name="Wei J.T."/>
            <person name="Ye R.Z."/>
            <person name="Que T.C."/>
            <person name="Du C.H."/>
            <person name="Zhou Y.H."/>
            <person name="Cheng J.X."/>
            <person name="Dai P.F."/>
            <person name="Guo W.B."/>
            <person name="Han X.H."/>
            <person name="Huang E.J."/>
            <person name="Li L.F."/>
            <person name="Wei W."/>
            <person name="Gao Y.C."/>
            <person name="Liu J.Z."/>
            <person name="Shao H.Z."/>
            <person name="Wang X."/>
            <person name="Wang C.C."/>
            <person name="Yang T.C."/>
            <person name="Huo Q.B."/>
            <person name="Li W."/>
            <person name="Chen H.Y."/>
            <person name="Chen S.E."/>
            <person name="Zhou L.G."/>
            <person name="Ni X.B."/>
            <person name="Tian J.H."/>
            <person name="Sheng Y."/>
            <person name="Liu T."/>
            <person name="Pan Y.S."/>
            <person name="Xia L.Y."/>
            <person name="Li J."/>
            <person name="Zhao F."/>
            <person name="Cao W.C."/>
        </authorList>
    </citation>
    <scope>NUCLEOTIDE SEQUENCE</scope>
    <source>
        <strain evidence="4">Rsan-2018</strain>
    </source>
</reference>
<reference evidence="4" key="2">
    <citation type="submission" date="2021-09" db="EMBL/GenBank/DDBJ databases">
        <authorList>
            <person name="Jia N."/>
            <person name="Wang J."/>
            <person name="Shi W."/>
            <person name="Du L."/>
            <person name="Sun Y."/>
            <person name="Zhan W."/>
            <person name="Jiang J."/>
            <person name="Wang Q."/>
            <person name="Zhang B."/>
            <person name="Ji P."/>
            <person name="Sakyi L.B."/>
            <person name="Cui X."/>
            <person name="Yuan T."/>
            <person name="Jiang B."/>
            <person name="Yang W."/>
            <person name="Lam T.T.-Y."/>
            <person name="Chang Q."/>
            <person name="Ding S."/>
            <person name="Wang X."/>
            <person name="Zhu J."/>
            <person name="Ruan X."/>
            <person name="Zhao L."/>
            <person name="Wei J."/>
            <person name="Que T."/>
            <person name="Du C."/>
            <person name="Cheng J."/>
            <person name="Dai P."/>
            <person name="Han X."/>
            <person name="Huang E."/>
            <person name="Gao Y."/>
            <person name="Liu J."/>
            <person name="Shao H."/>
            <person name="Ye R."/>
            <person name="Li L."/>
            <person name="Wei W."/>
            <person name="Wang X."/>
            <person name="Wang C."/>
            <person name="Huo Q."/>
            <person name="Li W."/>
            <person name="Guo W."/>
            <person name="Chen H."/>
            <person name="Chen S."/>
            <person name="Zhou L."/>
            <person name="Zhou L."/>
            <person name="Ni X."/>
            <person name="Tian J."/>
            <person name="Zhou Y."/>
            <person name="Sheng Y."/>
            <person name="Liu T."/>
            <person name="Pan Y."/>
            <person name="Xia L."/>
            <person name="Li J."/>
            <person name="Zhao F."/>
            <person name="Cao W."/>
        </authorList>
    </citation>
    <scope>NUCLEOTIDE SEQUENCE</scope>
    <source>
        <strain evidence="4">Rsan-2018</strain>
        <tissue evidence="4">Larvae</tissue>
    </source>
</reference>
<accession>A0A9D4PF89</accession>
<organism evidence="4 5">
    <name type="scientific">Rhipicephalus sanguineus</name>
    <name type="common">Brown dog tick</name>
    <name type="synonym">Ixodes sanguineus</name>
    <dbReference type="NCBI Taxonomy" id="34632"/>
    <lineage>
        <taxon>Eukaryota</taxon>
        <taxon>Metazoa</taxon>
        <taxon>Ecdysozoa</taxon>
        <taxon>Arthropoda</taxon>
        <taxon>Chelicerata</taxon>
        <taxon>Arachnida</taxon>
        <taxon>Acari</taxon>
        <taxon>Parasitiformes</taxon>
        <taxon>Ixodida</taxon>
        <taxon>Ixodoidea</taxon>
        <taxon>Ixodidae</taxon>
        <taxon>Rhipicephalinae</taxon>
        <taxon>Rhipicephalus</taxon>
        <taxon>Rhipicephalus</taxon>
    </lineage>
</organism>
<feature type="compositionally biased region" description="Basic and acidic residues" evidence="2">
    <location>
        <begin position="205"/>
        <end position="233"/>
    </location>
</feature>
<evidence type="ECO:0000313" key="4">
    <source>
        <dbReference type="EMBL" id="KAH7939377.1"/>
    </source>
</evidence>
<keyword evidence="5" id="KW-1185">Reference proteome</keyword>
<evidence type="ECO:0000313" key="5">
    <source>
        <dbReference type="Proteomes" id="UP000821837"/>
    </source>
</evidence>
<keyword evidence="1" id="KW-0863">Zinc-finger</keyword>
<dbReference type="GO" id="GO:0003676">
    <property type="term" value="F:nucleic acid binding"/>
    <property type="evidence" value="ECO:0007669"/>
    <property type="project" value="InterPro"/>
</dbReference>
<dbReference type="EMBL" id="JABSTV010001254">
    <property type="protein sequence ID" value="KAH7939377.1"/>
    <property type="molecule type" value="Genomic_DNA"/>
</dbReference>
<dbReference type="AlphaFoldDB" id="A0A9D4PF89"/>
<name>A0A9D4PF89_RHISA</name>
<dbReference type="Proteomes" id="UP000821837">
    <property type="component" value="Chromosome 8"/>
</dbReference>
<feature type="domain" description="CCHC-type" evidence="3">
    <location>
        <begin position="93"/>
        <end position="108"/>
    </location>
</feature>
<protein>
    <recommendedName>
        <fullName evidence="3">CCHC-type domain-containing protein</fullName>
    </recommendedName>
</protein>
<dbReference type="InterPro" id="IPR001878">
    <property type="entry name" value="Znf_CCHC"/>
</dbReference>
<evidence type="ECO:0000256" key="2">
    <source>
        <dbReference type="SAM" id="MobiDB-lite"/>
    </source>
</evidence>
<dbReference type="SMART" id="SM00343">
    <property type="entry name" value="ZnF_C2HC"/>
    <property type="match status" value="1"/>
</dbReference>
<gene>
    <name evidence="4" type="ORF">HPB52_011651</name>
</gene>
<sequence>MKGFRMGDRTYEVTVYLTAPEDTLKGIIRGIPDYDTPEDIEKSLVNERNPGILHVFTSAYYIIVFQRRYVPPYVYYRSCEYRCVLYKKQYETCYACGGLGHRSDVCPQPQGKRFCGCGSAEPPADHWCEPRCLLCGRDHPTGDRKCKARFKTPYLRWTTDTSIGLARVPTLTPTQGREPASRVTDPSRGPVPDPEPGAGRPPGLEPHRWRKRDDRPAVDTPDRWRYRPADHNIQKLKLGPSDGL</sequence>
<dbReference type="PROSITE" id="PS50158">
    <property type="entry name" value="ZF_CCHC"/>
    <property type="match status" value="1"/>
</dbReference>
<feature type="region of interest" description="Disordered" evidence="2">
    <location>
        <begin position="166"/>
        <end position="244"/>
    </location>
</feature>
<proteinExistence type="predicted"/>
<dbReference type="Pfam" id="PF00098">
    <property type="entry name" value="zf-CCHC"/>
    <property type="match status" value="1"/>
</dbReference>
<evidence type="ECO:0000256" key="1">
    <source>
        <dbReference type="PROSITE-ProRule" id="PRU00047"/>
    </source>
</evidence>
<evidence type="ECO:0000259" key="3">
    <source>
        <dbReference type="PROSITE" id="PS50158"/>
    </source>
</evidence>
<dbReference type="GO" id="GO:0008270">
    <property type="term" value="F:zinc ion binding"/>
    <property type="evidence" value="ECO:0007669"/>
    <property type="project" value="UniProtKB-KW"/>
</dbReference>
<keyword evidence="1" id="KW-0479">Metal-binding</keyword>
<keyword evidence="1" id="KW-0862">Zinc</keyword>